<organism evidence="3 5">
    <name type="scientific">Pectobacterium carotovorum subsp. carotovorum</name>
    <name type="common">Erwinia carotovora subsp. carotovora</name>
    <dbReference type="NCBI Taxonomy" id="555"/>
    <lineage>
        <taxon>Bacteria</taxon>
        <taxon>Pseudomonadati</taxon>
        <taxon>Pseudomonadota</taxon>
        <taxon>Gammaproteobacteria</taxon>
        <taxon>Enterobacterales</taxon>
        <taxon>Pectobacteriaceae</taxon>
        <taxon>Pectobacterium</taxon>
    </lineage>
</organism>
<keyword evidence="4" id="KW-1185">Reference proteome</keyword>
<dbReference type="RefSeq" id="WP_261867406.1">
    <property type="nucleotide sequence ID" value="NZ_BRLF01000009.1"/>
</dbReference>
<dbReference type="InterPro" id="IPR009228">
    <property type="entry name" value="Capsid_scaffold_GpO"/>
</dbReference>
<dbReference type="EMBL" id="BSRL01000009">
    <property type="protein sequence ID" value="GLV70980.1"/>
    <property type="molecule type" value="Genomic_DNA"/>
</dbReference>
<evidence type="ECO:0000313" key="4">
    <source>
        <dbReference type="Proteomes" id="UP001058167"/>
    </source>
</evidence>
<accession>A0AAI9L408</accession>
<evidence type="ECO:0000256" key="1">
    <source>
        <dbReference type="SAM" id="MobiDB-lite"/>
    </source>
</evidence>
<comment type="caution">
    <text evidence="3">The sequence shown here is derived from an EMBL/GenBank/DDBJ whole genome shotgun (WGS) entry which is preliminary data.</text>
</comment>
<dbReference type="Proteomes" id="UP001165145">
    <property type="component" value="Unassembled WGS sequence"/>
</dbReference>
<sequence>MAKKISKWFRIGVEGDTCDGRDISAQDIQEMAGGFDPRVYGCRINLEHIRSVVPDTPFCRYGDVIELKAEVIDDDSALNGKLALYGKIAPLDNLLAMLAKGQKVYTSMEIRPNFANTGKCHLIGLAVTDDPASLGTEYLQFCAAGKKEQPDDLFSVATLAELKFEDQPEKLLTKLSETVRGIFSRKQASDDERFGDVHEAVTAIAEQVQAGGESVEARFSQIENELADVKKSLTEQATATTQQLSTIKTTLDKTESITQPRRKLSTGGDAADTTLTDC</sequence>
<evidence type="ECO:0000313" key="3">
    <source>
        <dbReference type="EMBL" id="GLV70980.1"/>
    </source>
</evidence>
<evidence type="ECO:0000313" key="5">
    <source>
        <dbReference type="Proteomes" id="UP001165145"/>
    </source>
</evidence>
<reference evidence="3" key="2">
    <citation type="submission" date="2023-02" db="EMBL/GenBank/DDBJ databases">
        <title>Pectobacterium carotovorum subsp. carotovorum NBRC 12380.</title>
        <authorList>
            <person name="Ichikawa N."/>
            <person name="Sato H."/>
            <person name="Tonouchi N."/>
        </authorList>
    </citation>
    <scope>NUCLEOTIDE SEQUENCE</scope>
    <source>
        <strain evidence="3">NBRC 12380</strain>
    </source>
</reference>
<dbReference type="EMBL" id="BRLF01000009">
    <property type="protein sequence ID" value="GKX48537.1"/>
    <property type="molecule type" value="Genomic_DNA"/>
</dbReference>
<feature type="region of interest" description="Disordered" evidence="1">
    <location>
        <begin position="254"/>
        <end position="278"/>
    </location>
</feature>
<name>A0AAI9L408_PECCC</name>
<feature type="compositionally biased region" description="Low complexity" evidence="1">
    <location>
        <begin position="266"/>
        <end position="278"/>
    </location>
</feature>
<proteinExistence type="predicted"/>
<reference evidence="2" key="1">
    <citation type="submission" date="2022-06" db="EMBL/GenBank/DDBJ databases">
        <title>Draft genome sequences of Pectobacterium carotovorum subsp. carotovorum str. NBRC12380.</title>
        <authorList>
            <person name="Wakabayashi Y."/>
            <person name="Kojima K."/>
        </authorList>
    </citation>
    <scope>NUCLEOTIDE SEQUENCE</scope>
    <source>
        <strain evidence="2">NBRC 12380</strain>
    </source>
</reference>
<protein>
    <submittedName>
        <fullName evidence="3">Phage capsid protein</fullName>
    </submittedName>
</protein>
<evidence type="ECO:0000313" key="2">
    <source>
        <dbReference type="EMBL" id="GKX48537.1"/>
    </source>
</evidence>
<gene>
    <name evidence="3" type="ORF">Pcaca03_34240</name>
    <name evidence="2" type="ORF">SOASR016_32890</name>
</gene>
<dbReference type="AlphaFoldDB" id="A0AAI9L408"/>
<dbReference type="Pfam" id="PF05929">
    <property type="entry name" value="Phage_GPO"/>
    <property type="match status" value="1"/>
</dbReference>
<dbReference type="Proteomes" id="UP001058167">
    <property type="component" value="Unassembled WGS sequence"/>
</dbReference>